<evidence type="ECO:0000256" key="4">
    <source>
        <dbReference type="ARBA" id="ARBA00023239"/>
    </source>
</evidence>
<feature type="domain" description="CENP-V/GFA" evidence="5">
    <location>
        <begin position="2"/>
        <end position="122"/>
    </location>
</feature>
<dbReference type="PANTHER" id="PTHR33337:SF40">
    <property type="entry name" value="CENP-V_GFA DOMAIN-CONTAINING PROTEIN-RELATED"/>
    <property type="match status" value="1"/>
</dbReference>
<evidence type="ECO:0000313" key="7">
    <source>
        <dbReference type="Proteomes" id="UP000072520"/>
    </source>
</evidence>
<reference evidence="6 7" key="1">
    <citation type="journal article" date="2016" name="Front. Microbiol.">
        <title>Genomic Resource of Rice Seed Associated Bacteria.</title>
        <authorList>
            <person name="Midha S."/>
            <person name="Bansal K."/>
            <person name="Sharma S."/>
            <person name="Kumar N."/>
            <person name="Patil P.P."/>
            <person name="Chaudhry V."/>
            <person name="Patil P.B."/>
        </authorList>
    </citation>
    <scope>NUCLEOTIDE SEQUENCE [LARGE SCALE GENOMIC DNA]</scope>
    <source>
        <strain evidence="6 7">RSA13</strain>
    </source>
</reference>
<dbReference type="EMBL" id="LDSI01000003">
    <property type="protein sequence ID" value="KTT00456.1"/>
    <property type="molecule type" value="Genomic_DNA"/>
</dbReference>
<dbReference type="Gene3D" id="3.90.1590.10">
    <property type="entry name" value="glutathione-dependent formaldehyde- activating enzyme (gfa)"/>
    <property type="match status" value="1"/>
</dbReference>
<evidence type="ECO:0000256" key="1">
    <source>
        <dbReference type="ARBA" id="ARBA00005495"/>
    </source>
</evidence>
<evidence type="ECO:0000256" key="3">
    <source>
        <dbReference type="ARBA" id="ARBA00022833"/>
    </source>
</evidence>
<keyword evidence="2" id="KW-0479">Metal-binding</keyword>
<comment type="caution">
    <text evidence="6">The sequence shown here is derived from an EMBL/GenBank/DDBJ whole genome shotgun (WGS) entry which is preliminary data.</text>
</comment>
<dbReference type="RefSeq" id="WP_039339024.1">
    <property type="nucleotide sequence ID" value="NZ_CP046585.1"/>
</dbReference>
<name>A0AB34VJM6_9GAMM</name>
<dbReference type="SUPFAM" id="SSF51316">
    <property type="entry name" value="Mss4-like"/>
    <property type="match status" value="1"/>
</dbReference>
<sequence length="143" mass="16210">MISGRCLCGTVVFRLTQKPSHFYRCHCSLCRRQTGTGHNLATIVNADHFRWLAGETFIASWRRPQGYRNDFCRNCGSTVPNDLRDRPLIWLPIGLLDDDLDLHCAGDYCLDDALSWSGHPVENRHQQAPDSLDALLHALHVTP</sequence>
<dbReference type="GO" id="GO:0046872">
    <property type="term" value="F:metal ion binding"/>
    <property type="evidence" value="ECO:0007669"/>
    <property type="project" value="UniProtKB-KW"/>
</dbReference>
<dbReference type="InterPro" id="IPR006913">
    <property type="entry name" value="CENP-V/GFA"/>
</dbReference>
<gene>
    <name evidence="6" type="ORF">RSA13_03360</name>
</gene>
<dbReference type="PANTHER" id="PTHR33337">
    <property type="entry name" value="GFA DOMAIN-CONTAINING PROTEIN"/>
    <property type="match status" value="1"/>
</dbReference>
<accession>A0AB34VJM6</accession>
<evidence type="ECO:0000256" key="2">
    <source>
        <dbReference type="ARBA" id="ARBA00022723"/>
    </source>
</evidence>
<dbReference type="GO" id="GO:0016846">
    <property type="term" value="F:carbon-sulfur lyase activity"/>
    <property type="evidence" value="ECO:0007669"/>
    <property type="project" value="InterPro"/>
</dbReference>
<protein>
    <submittedName>
        <fullName evidence="6">S-(Hydroxymethyl)glutathione synthase</fullName>
    </submittedName>
</protein>
<evidence type="ECO:0000259" key="5">
    <source>
        <dbReference type="PROSITE" id="PS51891"/>
    </source>
</evidence>
<dbReference type="AlphaFoldDB" id="A0AB34VJM6"/>
<dbReference type="Proteomes" id="UP000072520">
    <property type="component" value="Unassembled WGS sequence"/>
</dbReference>
<evidence type="ECO:0000313" key="6">
    <source>
        <dbReference type="EMBL" id="KTT00456.1"/>
    </source>
</evidence>
<keyword evidence="3" id="KW-0862">Zinc</keyword>
<keyword evidence="4" id="KW-0456">Lyase</keyword>
<comment type="similarity">
    <text evidence="1">Belongs to the Gfa family.</text>
</comment>
<proteinExistence type="inferred from homology"/>
<dbReference type="Pfam" id="PF04828">
    <property type="entry name" value="GFA"/>
    <property type="match status" value="1"/>
</dbReference>
<organism evidence="6 7">
    <name type="scientific">Pantoea stewartii</name>
    <dbReference type="NCBI Taxonomy" id="66269"/>
    <lineage>
        <taxon>Bacteria</taxon>
        <taxon>Pseudomonadati</taxon>
        <taxon>Pseudomonadota</taxon>
        <taxon>Gammaproteobacteria</taxon>
        <taxon>Enterobacterales</taxon>
        <taxon>Erwiniaceae</taxon>
        <taxon>Pantoea</taxon>
    </lineage>
</organism>
<dbReference type="InterPro" id="IPR011057">
    <property type="entry name" value="Mss4-like_sf"/>
</dbReference>
<dbReference type="PROSITE" id="PS51891">
    <property type="entry name" value="CENP_V_GFA"/>
    <property type="match status" value="1"/>
</dbReference>